<sequence>MSLPQALMFQVGLIDKISKPLGNIQRQFNDMGQSYRDGTHTMIVGAAGVAGAGLALKAALMPAIEMDRVLGEVKSLGVADEQLQQLSDTALNFAVDYGKSATEFVAASYDIQSAISGLAGNELAEFTKASGVLAAATKADTGTITNYVGTMYGIFQNTANQMGKADWVNMLGGQTAKAVQMFKTTGDQMSAAFSSVGASATSVGVGMTEQMAILGTLQATMSGSEAGTKYRSFLAGAAKAQDALNMSFTDSQGQLLPIVDILNQIKGRYGETLSVAEGAELSKAFGTKDAVAMIQLLMQNTDGLASSINDLGDVKGLDVAEHMAGAMTDQWERFEQLIFAIRASFGQALLPVILPVVQAIADGGKEVLLWTKLFPNLTKYIGLAGVAVLSLVAAGGLFTMMVGIGKQAMVAFTLTMKIWAGMNLVITKGLAVLKAAMLAVNIVMAANPIILVVGAVVAAIAAVGALIYYWDDLKASFGDTTWFQVLESAITLLTAPFQALFQFLKGGWQWVMSGFTDTSGFDGLFALADSLRNIFGSVFSWITEQLGGLWDMAKKVMNWIPGFGGDEAEVKSQAVQQATPRAAIQPGGAAKNIASYTSSSTSYGPISIHAQQMNNPQDFATEMEFIAG</sequence>
<evidence type="ECO:0000313" key="5">
    <source>
        <dbReference type="Proteomes" id="UP000241346"/>
    </source>
</evidence>
<feature type="transmembrane region" description="Helical" evidence="2">
    <location>
        <begin position="380"/>
        <end position="404"/>
    </location>
</feature>
<feature type="transmembrane region" description="Helical" evidence="2">
    <location>
        <begin position="337"/>
        <end position="360"/>
    </location>
</feature>
<comment type="caution">
    <text evidence="4">The sequence shown here is derived from an EMBL/GenBank/DDBJ whole genome shotgun (WGS) entry which is preliminary data.</text>
</comment>
<dbReference type="NCBIfam" id="TIGR01760">
    <property type="entry name" value="tape_meas_TP901"/>
    <property type="match status" value="1"/>
</dbReference>
<dbReference type="AlphaFoldDB" id="A0A2T3NHE7"/>
<evidence type="ECO:0000256" key="2">
    <source>
        <dbReference type="SAM" id="Phobius"/>
    </source>
</evidence>
<feature type="domain" description="Phage tail tape measure protein" evidence="3">
    <location>
        <begin position="88"/>
        <end position="286"/>
    </location>
</feature>
<keyword evidence="2" id="KW-0472">Membrane</keyword>
<name>A0A2T3NHE7_9GAMM</name>
<evidence type="ECO:0000313" key="4">
    <source>
        <dbReference type="EMBL" id="PSW14421.1"/>
    </source>
</evidence>
<keyword evidence="2" id="KW-0812">Transmembrane</keyword>
<feature type="transmembrane region" description="Helical" evidence="2">
    <location>
        <begin position="41"/>
        <end position="60"/>
    </location>
</feature>
<dbReference type="Proteomes" id="UP000241346">
    <property type="component" value="Unassembled WGS sequence"/>
</dbReference>
<organism evidence="4 5">
    <name type="scientific">Photobacterium rosenbergii</name>
    <dbReference type="NCBI Taxonomy" id="294936"/>
    <lineage>
        <taxon>Bacteria</taxon>
        <taxon>Pseudomonadati</taxon>
        <taxon>Pseudomonadota</taxon>
        <taxon>Gammaproteobacteria</taxon>
        <taxon>Vibrionales</taxon>
        <taxon>Vibrionaceae</taxon>
        <taxon>Photobacterium</taxon>
    </lineage>
</organism>
<reference evidence="4 5" key="1">
    <citation type="submission" date="2018-03" db="EMBL/GenBank/DDBJ databases">
        <title>Whole genome sequencing of Histamine producing bacteria.</title>
        <authorList>
            <person name="Butler K."/>
        </authorList>
    </citation>
    <scope>NUCLEOTIDE SEQUENCE [LARGE SCALE GENOMIC DNA]</scope>
    <source>
        <strain evidence="4 5">DSM 19138</strain>
    </source>
</reference>
<dbReference type="RefSeq" id="WP_107297665.1">
    <property type="nucleotide sequence ID" value="NZ_PYMB01000002.1"/>
</dbReference>
<evidence type="ECO:0000256" key="1">
    <source>
        <dbReference type="ARBA" id="ARBA00022612"/>
    </source>
</evidence>
<evidence type="ECO:0000259" key="3">
    <source>
        <dbReference type="Pfam" id="PF10145"/>
    </source>
</evidence>
<feature type="transmembrane region" description="Helical" evidence="2">
    <location>
        <begin position="449"/>
        <end position="470"/>
    </location>
</feature>
<dbReference type="OrthoDB" id="9813585at2"/>
<dbReference type="PANTHER" id="PTHR37813:SF1">
    <property type="entry name" value="FELS-2 PROPHAGE PROTEIN"/>
    <property type="match status" value="1"/>
</dbReference>
<keyword evidence="1" id="KW-1188">Viral release from host cell</keyword>
<proteinExistence type="predicted"/>
<dbReference type="EMBL" id="PYMB01000002">
    <property type="protein sequence ID" value="PSW14421.1"/>
    <property type="molecule type" value="Genomic_DNA"/>
</dbReference>
<dbReference type="PANTHER" id="PTHR37813">
    <property type="entry name" value="FELS-2 PROPHAGE PROTEIN"/>
    <property type="match status" value="1"/>
</dbReference>
<dbReference type="InterPro" id="IPR010090">
    <property type="entry name" value="Phage_tape_meas"/>
</dbReference>
<protein>
    <submittedName>
        <fullName evidence="4">Phage tail tape measure protein</fullName>
    </submittedName>
</protein>
<accession>A0A2T3NHE7</accession>
<keyword evidence="2" id="KW-1133">Transmembrane helix</keyword>
<gene>
    <name evidence="4" type="ORF">C9J01_08265</name>
</gene>
<dbReference type="Pfam" id="PF10145">
    <property type="entry name" value="PhageMin_Tail"/>
    <property type="match status" value="1"/>
</dbReference>
<feature type="transmembrane region" description="Helical" evidence="2">
    <location>
        <begin position="425"/>
        <end position="443"/>
    </location>
</feature>